<reference evidence="8" key="1">
    <citation type="journal article" date="2011" name="Proc. Natl. Acad. Sci. U.S.A.">
        <title>Obligate biotrophy features unraveled by the genomic analysis of rust fungi.</title>
        <authorList>
            <person name="Duplessis S."/>
            <person name="Cuomo C.A."/>
            <person name="Lin Y.-C."/>
            <person name="Aerts A."/>
            <person name="Tisserant E."/>
            <person name="Veneault-Fourrey C."/>
            <person name="Joly D.L."/>
            <person name="Hacquard S."/>
            <person name="Amselem J."/>
            <person name="Cantarel B.L."/>
            <person name="Chiu R."/>
            <person name="Coutinho P.M."/>
            <person name="Feau N."/>
            <person name="Field M."/>
            <person name="Frey P."/>
            <person name="Gelhaye E."/>
            <person name="Goldberg J."/>
            <person name="Grabherr M.G."/>
            <person name="Kodira C.D."/>
            <person name="Kohler A."/>
            <person name="Kuees U."/>
            <person name="Lindquist E.A."/>
            <person name="Lucas S.M."/>
            <person name="Mago R."/>
            <person name="Mauceli E."/>
            <person name="Morin E."/>
            <person name="Murat C."/>
            <person name="Pangilinan J.L."/>
            <person name="Park R."/>
            <person name="Pearson M."/>
            <person name="Quesneville H."/>
            <person name="Rouhier N."/>
            <person name="Sakthikumar S."/>
            <person name="Salamov A.A."/>
            <person name="Schmutz J."/>
            <person name="Selles B."/>
            <person name="Shapiro H."/>
            <person name="Tanguay P."/>
            <person name="Tuskan G.A."/>
            <person name="Henrissat B."/>
            <person name="Van de Peer Y."/>
            <person name="Rouze P."/>
            <person name="Ellis J.G."/>
            <person name="Dodds P.N."/>
            <person name="Schein J.E."/>
            <person name="Zhong S."/>
            <person name="Hamelin R.C."/>
            <person name="Grigoriev I.V."/>
            <person name="Szabo L.J."/>
            <person name="Martin F."/>
        </authorList>
    </citation>
    <scope>NUCLEOTIDE SEQUENCE [LARGE SCALE GENOMIC DNA]</scope>
    <source>
        <strain evidence="8">98AG31 / pathotype 3-4-7</strain>
    </source>
</reference>
<proteinExistence type="predicted"/>
<protein>
    <recommendedName>
        <fullName evidence="6">MYND-type domain-containing protein</fullName>
    </recommendedName>
</protein>
<evidence type="ECO:0000259" key="6">
    <source>
        <dbReference type="PROSITE" id="PS50865"/>
    </source>
</evidence>
<dbReference type="OrthoDB" id="432970at2759"/>
<organism evidence="8">
    <name type="scientific">Melampsora larici-populina (strain 98AG31 / pathotype 3-4-7)</name>
    <name type="common">Poplar leaf rust fungus</name>
    <dbReference type="NCBI Taxonomy" id="747676"/>
    <lineage>
        <taxon>Eukaryota</taxon>
        <taxon>Fungi</taxon>
        <taxon>Dikarya</taxon>
        <taxon>Basidiomycota</taxon>
        <taxon>Pucciniomycotina</taxon>
        <taxon>Pucciniomycetes</taxon>
        <taxon>Pucciniales</taxon>
        <taxon>Melampsoraceae</taxon>
        <taxon>Melampsora</taxon>
    </lineage>
</organism>
<dbReference type="GO" id="GO:0008270">
    <property type="term" value="F:zinc ion binding"/>
    <property type="evidence" value="ECO:0007669"/>
    <property type="project" value="UniProtKB-KW"/>
</dbReference>
<name>F4REM0_MELLP</name>
<dbReference type="GeneID" id="18937586"/>
<dbReference type="STRING" id="747676.F4REM0"/>
<dbReference type="Gene3D" id="6.10.140.2220">
    <property type="match status" value="1"/>
</dbReference>
<evidence type="ECO:0000313" key="7">
    <source>
        <dbReference type="EMBL" id="EGG09121.1"/>
    </source>
</evidence>
<feature type="transmembrane region" description="Helical" evidence="5">
    <location>
        <begin position="12"/>
        <end position="31"/>
    </location>
</feature>
<dbReference type="VEuPathDB" id="FungiDB:MELLADRAFT_96392"/>
<evidence type="ECO:0000256" key="5">
    <source>
        <dbReference type="SAM" id="Phobius"/>
    </source>
</evidence>
<keyword evidence="5" id="KW-1133">Transmembrane helix</keyword>
<keyword evidence="8" id="KW-1185">Reference proteome</keyword>
<evidence type="ECO:0000256" key="4">
    <source>
        <dbReference type="PROSITE-ProRule" id="PRU00134"/>
    </source>
</evidence>
<evidence type="ECO:0000313" key="8">
    <source>
        <dbReference type="Proteomes" id="UP000001072"/>
    </source>
</evidence>
<dbReference type="InterPro" id="IPR002893">
    <property type="entry name" value="Znf_MYND"/>
</dbReference>
<evidence type="ECO:0000256" key="2">
    <source>
        <dbReference type="ARBA" id="ARBA00022771"/>
    </source>
</evidence>
<dbReference type="SUPFAM" id="SSF144232">
    <property type="entry name" value="HIT/MYND zinc finger-like"/>
    <property type="match status" value="1"/>
</dbReference>
<keyword evidence="2 4" id="KW-0863">Zinc-finger</keyword>
<evidence type="ECO:0000256" key="3">
    <source>
        <dbReference type="ARBA" id="ARBA00022833"/>
    </source>
</evidence>
<gene>
    <name evidence="7" type="ORF">MELLADRAFT_96392</name>
</gene>
<dbReference type="HOGENOM" id="CLU_052217_0_0_1"/>
<dbReference type="InParanoid" id="F4REM0"/>
<dbReference type="Pfam" id="PF01753">
    <property type="entry name" value="zf-MYND"/>
    <property type="match status" value="1"/>
</dbReference>
<evidence type="ECO:0000256" key="1">
    <source>
        <dbReference type="ARBA" id="ARBA00022723"/>
    </source>
</evidence>
<dbReference type="EMBL" id="GL883098">
    <property type="protein sequence ID" value="EGG09121.1"/>
    <property type="molecule type" value="Genomic_DNA"/>
</dbReference>
<dbReference type="KEGG" id="mlr:MELLADRAFT_96392"/>
<dbReference type="RefSeq" id="XP_007407481.1">
    <property type="nucleotide sequence ID" value="XM_007407419.1"/>
</dbReference>
<dbReference type="eggNOG" id="ENOG502SF41">
    <property type="taxonomic scope" value="Eukaryota"/>
</dbReference>
<dbReference type="PROSITE" id="PS50865">
    <property type="entry name" value="ZF_MYND_2"/>
    <property type="match status" value="1"/>
</dbReference>
<keyword evidence="5" id="KW-0812">Transmembrane</keyword>
<feature type="domain" description="MYND-type" evidence="6">
    <location>
        <begin position="62"/>
        <end position="107"/>
    </location>
</feature>
<dbReference type="AlphaFoldDB" id="F4REM0"/>
<keyword evidence="5" id="KW-0472">Membrane</keyword>
<dbReference type="Proteomes" id="UP000001072">
    <property type="component" value="Unassembled WGS sequence"/>
</dbReference>
<keyword evidence="3" id="KW-0862">Zinc</keyword>
<accession>F4REM0</accession>
<sequence length="289" mass="33017">MIDFNQFSIPINYSTILLFIPTLTAILIAYLQHKNLITSPFSQPKPSTKTKPNQIEKAKAKCENCLNEKPIQELKTCSRCKEISNLSIYFCNQSCQRSNWKSHKLNCGQLKNLLKVNENLPDGISSRDQLEHLLGNWCEFHRHLLIFSTIQALEIPKHPLNSLQNLFLISINFNPNQTNQTKEDEIHSRFSLDFFQVLHSKSFLEINPAMNSAFEEIDSIRFKIKQKGGTGVAMLLVRCGPVVQVIPVGLPSQNDLNSVKYEKDWKVQFENSIKAGIKLNPLPKPITQK</sequence>
<keyword evidence="1" id="KW-0479">Metal-binding</keyword>